<organism evidence="4">
    <name type="scientific">Siphoviridae sp. ct0Wl9</name>
    <dbReference type="NCBI Taxonomy" id="2827763"/>
    <lineage>
        <taxon>Viruses</taxon>
        <taxon>Duplodnaviria</taxon>
        <taxon>Heunggongvirae</taxon>
        <taxon>Uroviricota</taxon>
        <taxon>Caudoviricetes</taxon>
    </lineage>
</organism>
<dbReference type="InterPro" id="IPR035901">
    <property type="entry name" value="GIY-YIG_endonuc_sf"/>
</dbReference>
<dbReference type="SUPFAM" id="SSF82771">
    <property type="entry name" value="GIY-YIG endonuclease"/>
    <property type="match status" value="1"/>
</dbReference>
<comment type="cofactor">
    <cofactor evidence="1">
        <name>Mg(2+)</name>
        <dbReference type="ChEBI" id="CHEBI:18420"/>
    </cofactor>
</comment>
<dbReference type="InterPro" id="IPR000305">
    <property type="entry name" value="GIY-YIG_endonuc"/>
</dbReference>
<evidence type="ECO:0000256" key="2">
    <source>
        <dbReference type="ARBA" id="ARBA00022842"/>
    </source>
</evidence>
<evidence type="ECO:0000313" key="4">
    <source>
        <dbReference type="EMBL" id="DAF59674.1"/>
    </source>
</evidence>
<accession>A0A8S5TAA1</accession>
<protein>
    <recommendedName>
        <fullName evidence="3">GIY-YIG domain-containing protein</fullName>
    </recommendedName>
</protein>
<keyword evidence="2" id="KW-0460">Magnesium</keyword>
<evidence type="ECO:0000256" key="1">
    <source>
        <dbReference type="ARBA" id="ARBA00001946"/>
    </source>
</evidence>
<sequence>MENQELIWVVYVHINKTNNKKYVGISCNPVKRWNNGNGYKNHKNFYNAIKSMVGMNLVM</sequence>
<name>A0A8S5TAA1_9CAUD</name>
<dbReference type="Pfam" id="PF01541">
    <property type="entry name" value="GIY-YIG"/>
    <property type="match status" value="1"/>
</dbReference>
<dbReference type="EMBL" id="BK032775">
    <property type="protein sequence ID" value="DAF59674.1"/>
    <property type="molecule type" value="Genomic_DNA"/>
</dbReference>
<evidence type="ECO:0000259" key="3">
    <source>
        <dbReference type="Pfam" id="PF01541"/>
    </source>
</evidence>
<feature type="domain" description="GIY-YIG" evidence="3">
    <location>
        <begin position="8"/>
        <end position="46"/>
    </location>
</feature>
<proteinExistence type="predicted"/>
<reference evidence="4" key="1">
    <citation type="journal article" date="2021" name="Proc. Natl. Acad. Sci. U.S.A.">
        <title>A Catalog of Tens of Thousands of Viruses from Human Metagenomes Reveals Hidden Associations with Chronic Diseases.</title>
        <authorList>
            <person name="Tisza M.J."/>
            <person name="Buck C.B."/>
        </authorList>
    </citation>
    <scope>NUCLEOTIDE SEQUENCE</scope>
    <source>
        <strain evidence="4">Ct0Wl9</strain>
    </source>
</reference>